<sequence>MRATRPTRRAGRQQPTALLLVRGALLHVLKALTVFGSIGLCMLAPPCAEWDGRWSPHDAPVRRRRLCGPSAGHPERLCGDVPLTAAESVLAEQLAELAELWPESTH</sequence>
<keyword evidence="2" id="KW-1185">Reference proteome</keyword>
<accession>A0A931AZK3</accession>
<reference evidence="1" key="1">
    <citation type="submission" date="2020-11" db="EMBL/GenBank/DDBJ databases">
        <title>Isolation and identification of active actinomycetes.</title>
        <authorList>
            <person name="Yu B."/>
        </authorList>
    </citation>
    <scope>NUCLEOTIDE SEQUENCE</scope>
    <source>
        <strain evidence="1">NEAU-YB345</strain>
    </source>
</reference>
<name>A0A931AZK3_9ACTN</name>
<evidence type="ECO:0000313" key="1">
    <source>
        <dbReference type="EMBL" id="MBF9068425.1"/>
    </source>
</evidence>
<organism evidence="1 2">
    <name type="scientific">Streptacidiphilus fuscans</name>
    <dbReference type="NCBI Taxonomy" id="2789292"/>
    <lineage>
        <taxon>Bacteria</taxon>
        <taxon>Bacillati</taxon>
        <taxon>Actinomycetota</taxon>
        <taxon>Actinomycetes</taxon>
        <taxon>Kitasatosporales</taxon>
        <taxon>Streptomycetaceae</taxon>
        <taxon>Streptacidiphilus</taxon>
    </lineage>
</organism>
<dbReference type="EMBL" id="JADPRT010000003">
    <property type="protein sequence ID" value="MBF9068425.1"/>
    <property type="molecule type" value="Genomic_DNA"/>
</dbReference>
<proteinExistence type="predicted"/>
<dbReference type="Proteomes" id="UP000657385">
    <property type="component" value="Unassembled WGS sequence"/>
</dbReference>
<dbReference type="Pfam" id="PF19534">
    <property type="entry name" value="DUF6059"/>
    <property type="match status" value="1"/>
</dbReference>
<dbReference type="AlphaFoldDB" id="A0A931AZK3"/>
<comment type="caution">
    <text evidence="1">The sequence shown here is derived from an EMBL/GenBank/DDBJ whole genome shotgun (WGS) entry which is preliminary data.</text>
</comment>
<dbReference type="RefSeq" id="WP_196193558.1">
    <property type="nucleotide sequence ID" value="NZ_JADPRT010000003.1"/>
</dbReference>
<protein>
    <submittedName>
        <fullName evidence="1">Uncharacterized protein</fullName>
    </submittedName>
</protein>
<gene>
    <name evidence="1" type="ORF">I2501_10310</name>
</gene>
<dbReference type="InterPro" id="IPR045701">
    <property type="entry name" value="DUF6059"/>
</dbReference>
<evidence type="ECO:0000313" key="2">
    <source>
        <dbReference type="Proteomes" id="UP000657385"/>
    </source>
</evidence>